<feature type="region of interest" description="Disordered" evidence="6">
    <location>
        <begin position="201"/>
        <end position="287"/>
    </location>
</feature>
<feature type="compositionally biased region" description="Low complexity" evidence="6">
    <location>
        <begin position="375"/>
        <end position="386"/>
    </location>
</feature>
<feature type="compositionally biased region" description="Polar residues" evidence="6">
    <location>
        <begin position="217"/>
        <end position="226"/>
    </location>
</feature>
<feature type="region of interest" description="Disordered" evidence="6">
    <location>
        <begin position="68"/>
        <end position="104"/>
    </location>
</feature>
<dbReference type="PROSITE" id="PS00028">
    <property type="entry name" value="ZINC_FINGER_C2H2_1"/>
    <property type="match status" value="2"/>
</dbReference>
<evidence type="ECO:0000256" key="3">
    <source>
        <dbReference type="ARBA" id="ARBA00022771"/>
    </source>
</evidence>
<reference evidence="9" key="1">
    <citation type="submission" date="2024-06" db="EMBL/GenBank/DDBJ databases">
        <title>Multi-omics analyses provide insights into the biosynthesis of the anticancer antibiotic pleurotin in Hohenbuehelia grisea.</title>
        <authorList>
            <person name="Weaver J.A."/>
            <person name="Alberti F."/>
        </authorList>
    </citation>
    <scope>NUCLEOTIDE SEQUENCE [LARGE SCALE GENOMIC DNA]</scope>
    <source>
        <strain evidence="9">T-177</strain>
    </source>
</reference>
<dbReference type="PANTHER" id="PTHR14003:SF19">
    <property type="entry name" value="YY2 TRANSCRIPTION FACTOR"/>
    <property type="match status" value="1"/>
</dbReference>
<feature type="compositionally biased region" description="Low complexity" evidence="6">
    <location>
        <begin position="751"/>
        <end position="773"/>
    </location>
</feature>
<feature type="domain" description="C2H2-type" evidence="7">
    <location>
        <begin position="778"/>
        <end position="808"/>
    </location>
</feature>
<feature type="compositionally biased region" description="Low complexity" evidence="6">
    <location>
        <begin position="267"/>
        <end position="287"/>
    </location>
</feature>
<evidence type="ECO:0000256" key="1">
    <source>
        <dbReference type="ARBA" id="ARBA00022723"/>
    </source>
</evidence>
<protein>
    <recommendedName>
        <fullName evidence="7">C2H2-type domain-containing protein</fullName>
    </recommendedName>
</protein>
<evidence type="ECO:0000313" key="9">
    <source>
        <dbReference type="Proteomes" id="UP001556367"/>
    </source>
</evidence>
<feature type="compositionally biased region" description="Acidic residues" evidence="6">
    <location>
        <begin position="465"/>
        <end position="486"/>
    </location>
</feature>
<feature type="region of interest" description="Disordered" evidence="6">
    <location>
        <begin position="157"/>
        <end position="185"/>
    </location>
</feature>
<dbReference type="Gene3D" id="3.30.160.60">
    <property type="entry name" value="Classic Zinc Finger"/>
    <property type="match status" value="2"/>
</dbReference>
<proteinExistence type="predicted"/>
<dbReference type="SUPFAM" id="SSF57667">
    <property type="entry name" value="beta-beta-alpha zinc fingers"/>
    <property type="match status" value="1"/>
</dbReference>
<feature type="compositionally biased region" description="Polar residues" evidence="6">
    <location>
        <begin position="239"/>
        <end position="255"/>
    </location>
</feature>
<dbReference type="InterPro" id="IPR036236">
    <property type="entry name" value="Znf_C2H2_sf"/>
</dbReference>
<keyword evidence="3 5" id="KW-0863">Zinc-finger</keyword>
<dbReference type="InterPro" id="IPR013087">
    <property type="entry name" value="Znf_C2H2_type"/>
</dbReference>
<evidence type="ECO:0000313" key="8">
    <source>
        <dbReference type="EMBL" id="KAL0953376.1"/>
    </source>
</evidence>
<keyword evidence="9" id="KW-1185">Reference proteome</keyword>
<evidence type="ECO:0000256" key="4">
    <source>
        <dbReference type="ARBA" id="ARBA00022833"/>
    </source>
</evidence>
<dbReference type="SMART" id="SM00355">
    <property type="entry name" value="ZnF_C2H2"/>
    <property type="match status" value="2"/>
</dbReference>
<feature type="compositionally biased region" description="Acidic residues" evidence="6">
    <location>
        <begin position="443"/>
        <end position="456"/>
    </location>
</feature>
<keyword evidence="1" id="KW-0479">Metal-binding</keyword>
<feature type="domain" description="C2H2-type" evidence="7">
    <location>
        <begin position="809"/>
        <end position="836"/>
    </location>
</feature>
<feature type="compositionally biased region" description="Polar residues" evidence="6">
    <location>
        <begin position="157"/>
        <end position="169"/>
    </location>
</feature>
<feature type="compositionally biased region" description="Basic residues" evidence="6">
    <location>
        <begin position="356"/>
        <end position="367"/>
    </location>
</feature>
<evidence type="ECO:0000256" key="6">
    <source>
        <dbReference type="SAM" id="MobiDB-lite"/>
    </source>
</evidence>
<name>A0ABR3JCU4_9AGAR</name>
<feature type="region of interest" description="Disordered" evidence="6">
    <location>
        <begin position="698"/>
        <end position="773"/>
    </location>
</feature>
<sequence>MDHTDDDLQIYHPSNMTYDPDSTLDNCLYRNSAMPQTRSSVYDPHLSNNYPTASMTSSSSISPSFFDSSGMHLTPAKPQQFHTQTRPSAMSTSPSLAHLPQFSTSPHINDVSNLSHDLTSPFQAAFSPSIQSYDQLADDYYTTIYSTIDLGASQPGSLAYSSSPTNGFTSPDRAYNPGYPPEHQSIQANSFEMSFPDNILSQFLPASSPPTNTTSPGAVTSGSGSHQRPIAPRPEIFSGSDSRSGTSGPLAQQPKSAFAPTSIGSLPPRSTASTPVSAATTTPSSVLASPASAQFVSLSDLAPEPQTQVTPSSSSEILTVHNVQDLDSGPTETTPSATRGEGNDYTLSKKGVSHSAGRRPAKRKRAHKIESSRESLPNNSLASSPRSSRDSSRIPSSKLGTGSDSDMPGLLPHRPSHTEADDIAAVQHANSMLRKPNSSAEASDADADGSADDEAEAAAYNGESDSGDEYNDDVDDADYDDDDSDDNYSPTSRTKGRHRGTRVRASSDSGSMRSGPIKRKVGGNVHSGNNLSAAQALARLAAQNTYQDVDADAGADSASACDSRSRSTGSSCKGGRARRDRLMLPQPVPNLTKKSRGRKVPAIVGSHDDGNFSGRRSRRRSGKGSEGVTQYSMDVDLRDRINYGSANGNMGASNGTEMDLDMAIGYPFAPSSSFGVAPDTLAFDYQYSGHHNSYELPAHTGEYPAQSNYGYARQGSASDQNASGEAELGPTDATEPSGSPPNPRTVRGRRVPTVDPGTAATTRRGGRGSRAASGKRTYVCDVKDCGKGFVRGEHLKRHIRSIHTYEKPFVCPSPGCGKRFSRRDNLGQHARVHFTS</sequence>
<dbReference type="Pfam" id="PF00096">
    <property type="entry name" value="zf-C2H2"/>
    <property type="match status" value="2"/>
</dbReference>
<dbReference type="Proteomes" id="UP001556367">
    <property type="component" value="Unassembled WGS sequence"/>
</dbReference>
<gene>
    <name evidence="8" type="ORF">HGRIS_004617</name>
</gene>
<accession>A0ABR3JCU4</accession>
<dbReference type="PROSITE" id="PS50157">
    <property type="entry name" value="ZINC_FINGER_C2H2_2"/>
    <property type="match status" value="2"/>
</dbReference>
<feature type="compositionally biased region" description="Polar residues" evidence="6">
    <location>
        <begin position="705"/>
        <end position="723"/>
    </location>
</feature>
<evidence type="ECO:0000256" key="5">
    <source>
        <dbReference type="PROSITE-ProRule" id="PRU00042"/>
    </source>
</evidence>
<dbReference type="EMBL" id="JASNQZ010000008">
    <property type="protein sequence ID" value="KAL0953376.1"/>
    <property type="molecule type" value="Genomic_DNA"/>
</dbReference>
<dbReference type="PANTHER" id="PTHR14003">
    <property type="entry name" value="TRANSCRIPTIONAL REPRESSOR PROTEIN YY"/>
    <property type="match status" value="1"/>
</dbReference>
<evidence type="ECO:0000259" key="7">
    <source>
        <dbReference type="PROSITE" id="PS50157"/>
    </source>
</evidence>
<comment type="caution">
    <text evidence="8">The sequence shown here is derived from an EMBL/GenBank/DDBJ whole genome shotgun (WGS) entry which is preliminary data.</text>
</comment>
<feature type="region of interest" description="Disordered" evidence="6">
    <location>
        <begin position="320"/>
        <end position="528"/>
    </location>
</feature>
<feature type="region of interest" description="Disordered" evidence="6">
    <location>
        <begin position="555"/>
        <end position="632"/>
    </location>
</feature>
<evidence type="ECO:0000256" key="2">
    <source>
        <dbReference type="ARBA" id="ARBA00022737"/>
    </source>
</evidence>
<keyword evidence="2" id="KW-0677">Repeat</keyword>
<feature type="compositionally biased region" description="Polar residues" evidence="6">
    <location>
        <begin position="80"/>
        <end position="104"/>
    </location>
</feature>
<organism evidence="8 9">
    <name type="scientific">Hohenbuehelia grisea</name>
    <dbReference type="NCBI Taxonomy" id="104357"/>
    <lineage>
        <taxon>Eukaryota</taxon>
        <taxon>Fungi</taxon>
        <taxon>Dikarya</taxon>
        <taxon>Basidiomycota</taxon>
        <taxon>Agaricomycotina</taxon>
        <taxon>Agaricomycetes</taxon>
        <taxon>Agaricomycetidae</taxon>
        <taxon>Agaricales</taxon>
        <taxon>Pleurotineae</taxon>
        <taxon>Pleurotaceae</taxon>
        <taxon>Hohenbuehelia</taxon>
    </lineage>
</organism>
<keyword evidence="4" id="KW-0862">Zinc</keyword>